<dbReference type="AlphaFoldDB" id="A0A0F9I2Z0"/>
<gene>
    <name evidence="1" type="ORF">LCGC14_1991890</name>
</gene>
<evidence type="ECO:0000313" key="1">
    <source>
        <dbReference type="EMBL" id="KKL81727.1"/>
    </source>
</evidence>
<sequence length="74" mass="8417">MIGNIYDRDKVTLACIFCGSMSRLGLITHRDVDEKIVGFIFACAFCERKGKLNNKQIIIDKIIKEESHDPKKST</sequence>
<protein>
    <submittedName>
        <fullName evidence="1">Uncharacterized protein</fullName>
    </submittedName>
</protein>
<dbReference type="EMBL" id="LAZR01022479">
    <property type="protein sequence ID" value="KKL81727.1"/>
    <property type="molecule type" value="Genomic_DNA"/>
</dbReference>
<accession>A0A0F9I2Z0</accession>
<organism evidence="1">
    <name type="scientific">marine sediment metagenome</name>
    <dbReference type="NCBI Taxonomy" id="412755"/>
    <lineage>
        <taxon>unclassified sequences</taxon>
        <taxon>metagenomes</taxon>
        <taxon>ecological metagenomes</taxon>
    </lineage>
</organism>
<proteinExistence type="predicted"/>
<reference evidence="1" key="1">
    <citation type="journal article" date="2015" name="Nature">
        <title>Complex archaea that bridge the gap between prokaryotes and eukaryotes.</title>
        <authorList>
            <person name="Spang A."/>
            <person name="Saw J.H."/>
            <person name="Jorgensen S.L."/>
            <person name="Zaremba-Niedzwiedzka K."/>
            <person name="Martijn J."/>
            <person name="Lind A.E."/>
            <person name="van Eijk R."/>
            <person name="Schleper C."/>
            <person name="Guy L."/>
            <person name="Ettema T.J."/>
        </authorList>
    </citation>
    <scope>NUCLEOTIDE SEQUENCE</scope>
</reference>
<comment type="caution">
    <text evidence="1">The sequence shown here is derived from an EMBL/GenBank/DDBJ whole genome shotgun (WGS) entry which is preliminary data.</text>
</comment>
<name>A0A0F9I2Z0_9ZZZZ</name>